<sequence>MKTHILVTKGNPSDAEIVALVTALAVVTRESGPSVPASTSAWRGSARGYRKAPTAWGAAAVRWRLPARPWTS</sequence>
<dbReference type="RefSeq" id="WP_075128043.1">
    <property type="nucleotide sequence ID" value="NZ_MSIE01000046.1"/>
</dbReference>
<dbReference type="GO" id="GO:0003989">
    <property type="term" value="F:acetyl-CoA carboxylase activity"/>
    <property type="evidence" value="ECO:0007669"/>
    <property type="project" value="InterPro"/>
</dbReference>
<reference evidence="1 2" key="1">
    <citation type="submission" date="2016-12" db="EMBL/GenBank/DDBJ databases">
        <title>The draft genome sequence of Actinophytocola sp. 11-183.</title>
        <authorList>
            <person name="Wang W."/>
            <person name="Yuan L."/>
        </authorList>
    </citation>
    <scope>NUCLEOTIDE SEQUENCE [LARGE SCALE GENOMIC DNA]</scope>
    <source>
        <strain evidence="1 2">11-183</strain>
    </source>
</reference>
<organism evidence="1 2">
    <name type="scientific">Actinophytocola xanthii</name>
    <dbReference type="NCBI Taxonomy" id="1912961"/>
    <lineage>
        <taxon>Bacteria</taxon>
        <taxon>Bacillati</taxon>
        <taxon>Actinomycetota</taxon>
        <taxon>Actinomycetes</taxon>
        <taxon>Pseudonocardiales</taxon>
        <taxon>Pseudonocardiaceae</taxon>
    </lineage>
</organism>
<name>A0A1Q8CKX9_9PSEU</name>
<dbReference type="EMBL" id="MSIE01000046">
    <property type="protein sequence ID" value="OLF15014.1"/>
    <property type="molecule type" value="Genomic_DNA"/>
</dbReference>
<dbReference type="AlphaFoldDB" id="A0A1Q8CKX9"/>
<accession>A0A1Q8CKX9</accession>
<dbReference type="GO" id="GO:0004658">
    <property type="term" value="F:propionyl-CoA carboxylase activity"/>
    <property type="evidence" value="ECO:0007669"/>
    <property type="project" value="InterPro"/>
</dbReference>
<comment type="caution">
    <text evidence="1">The sequence shown here is derived from an EMBL/GenBank/DDBJ whole genome shotgun (WGS) entry which is preliminary data.</text>
</comment>
<dbReference type="Proteomes" id="UP000185596">
    <property type="component" value="Unassembled WGS sequence"/>
</dbReference>
<proteinExistence type="predicted"/>
<keyword evidence="2" id="KW-1185">Reference proteome</keyword>
<dbReference type="STRING" id="1912961.BU204_24260"/>
<protein>
    <submittedName>
        <fullName evidence="1">Uncharacterized protein</fullName>
    </submittedName>
</protein>
<gene>
    <name evidence="1" type="ORF">BU204_24260</name>
</gene>
<dbReference type="Pfam" id="PF13822">
    <property type="entry name" value="ACC_epsilon"/>
    <property type="match status" value="1"/>
</dbReference>
<evidence type="ECO:0000313" key="2">
    <source>
        <dbReference type="Proteomes" id="UP000185596"/>
    </source>
</evidence>
<dbReference type="InterPro" id="IPR032716">
    <property type="entry name" value="ACC_epsilon"/>
</dbReference>
<evidence type="ECO:0000313" key="1">
    <source>
        <dbReference type="EMBL" id="OLF15014.1"/>
    </source>
</evidence>